<dbReference type="GO" id="GO:0005524">
    <property type="term" value="F:ATP binding"/>
    <property type="evidence" value="ECO:0007669"/>
    <property type="project" value="UniProtKB-KW"/>
</dbReference>
<protein>
    <submittedName>
        <fullName evidence="6">Lipopolysaccharide ABC transporter, ATP-binding protein LptB</fullName>
    </submittedName>
</protein>
<evidence type="ECO:0000259" key="5">
    <source>
        <dbReference type="PROSITE" id="PS50893"/>
    </source>
</evidence>
<evidence type="ECO:0000256" key="2">
    <source>
        <dbReference type="ARBA" id="ARBA00022448"/>
    </source>
</evidence>
<evidence type="ECO:0000256" key="3">
    <source>
        <dbReference type="ARBA" id="ARBA00022741"/>
    </source>
</evidence>
<evidence type="ECO:0000313" key="6">
    <source>
        <dbReference type="EMBL" id="VAW05913.1"/>
    </source>
</evidence>
<gene>
    <name evidence="6" type="ORF">MNBD_ACTINO02-3341</name>
</gene>
<dbReference type="PANTHER" id="PTHR42711">
    <property type="entry name" value="ABC TRANSPORTER ATP-BINDING PROTEIN"/>
    <property type="match status" value="1"/>
</dbReference>
<comment type="similarity">
    <text evidence="1">Belongs to the ABC transporter superfamily.</text>
</comment>
<dbReference type="AlphaFoldDB" id="A0A3B0SNW4"/>
<evidence type="ECO:0000256" key="4">
    <source>
        <dbReference type="ARBA" id="ARBA00022840"/>
    </source>
</evidence>
<dbReference type="EMBL" id="UOEK01000330">
    <property type="protein sequence ID" value="VAW05913.1"/>
    <property type="molecule type" value="Genomic_DNA"/>
</dbReference>
<dbReference type="PANTHER" id="PTHR42711:SF5">
    <property type="entry name" value="ABC TRANSPORTER ATP-BINDING PROTEIN NATA"/>
    <property type="match status" value="1"/>
</dbReference>
<keyword evidence="3" id="KW-0547">Nucleotide-binding</keyword>
<dbReference type="InterPro" id="IPR003439">
    <property type="entry name" value="ABC_transporter-like_ATP-bd"/>
</dbReference>
<dbReference type="Pfam" id="PF00005">
    <property type="entry name" value="ABC_tran"/>
    <property type="match status" value="1"/>
</dbReference>
<keyword evidence="4 6" id="KW-0067">ATP-binding</keyword>
<dbReference type="SUPFAM" id="SSF52540">
    <property type="entry name" value="P-loop containing nucleoside triphosphate hydrolases"/>
    <property type="match status" value="1"/>
</dbReference>
<evidence type="ECO:0000256" key="1">
    <source>
        <dbReference type="ARBA" id="ARBA00005417"/>
    </source>
</evidence>
<accession>A0A3B0SNW4</accession>
<proteinExistence type="inferred from homology"/>
<dbReference type="InterPro" id="IPR003593">
    <property type="entry name" value="AAA+_ATPase"/>
</dbReference>
<feature type="non-terminal residue" evidence="6">
    <location>
        <position position="1"/>
    </location>
</feature>
<dbReference type="InterPro" id="IPR050763">
    <property type="entry name" value="ABC_transporter_ATP-binding"/>
</dbReference>
<dbReference type="Gene3D" id="3.40.50.300">
    <property type="entry name" value="P-loop containing nucleotide triphosphate hydrolases"/>
    <property type="match status" value="1"/>
</dbReference>
<keyword evidence="2" id="KW-0813">Transport</keyword>
<sequence>TVPDTLLEVEDLHKAYGDVVALNGVDLSVQRGQIVGLLGPNGAGKTTLVSIICGLRRADRGKVTVNGIDALSHPQRARAFIGLAPQDIGIYPSVKVLNNLQLFAELTGLSGRAVATQIEQIATALRLDELLDRKAGELSGGQKRRLHTAIALLNEPPLVLLDEPTTGADVETRAALLEVVTDLARRGSSVVYSTHYLQEIETLDATVVIIEHGSVVATGAVHDLVAASGGSIVAITFDGQPPSHLNGYTASVDGSVMRVTTDDPGRATAQILEQLGAESSRVEGIEIIKPSLETAYLAITGHRYTQGEERNVAAS</sequence>
<reference evidence="6" key="1">
    <citation type="submission" date="2018-06" db="EMBL/GenBank/DDBJ databases">
        <authorList>
            <person name="Zhirakovskaya E."/>
        </authorList>
    </citation>
    <scope>NUCLEOTIDE SEQUENCE</scope>
</reference>
<dbReference type="InterPro" id="IPR027417">
    <property type="entry name" value="P-loop_NTPase"/>
</dbReference>
<organism evidence="6">
    <name type="scientific">hydrothermal vent metagenome</name>
    <dbReference type="NCBI Taxonomy" id="652676"/>
    <lineage>
        <taxon>unclassified sequences</taxon>
        <taxon>metagenomes</taxon>
        <taxon>ecological metagenomes</taxon>
    </lineage>
</organism>
<feature type="domain" description="ABC transporter" evidence="5">
    <location>
        <begin position="7"/>
        <end position="237"/>
    </location>
</feature>
<dbReference type="GO" id="GO:0016887">
    <property type="term" value="F:ATP hydrolysis activity"/>
    <property type="evidence" value="ECO:0007669"/>
    <property type="project" value="InterPro"/>
</dbReference>
<name>A0A3B0SNW4_9ZZZZ</name>
<dbReference type="SMART" id="SM00382">
    <property type="entry name" value="AAA"/>
    <property type="match status" value="1"/>
</dbReference>
<dbReference type="PROSITE" id="PS50893">
    <property type="entry name" value="ABC_TRANSPORTER_2"/>
    <property type="match status" value="1"/>
</dbReference>